<dbReference type="SMART" id="SM01017">
    <property type="entry name" value="Arrestin_C"/>
    <property type="match status" value="1"/>
</dbReference>
<gene>
    <name evidence="3" type="ORF">FH972_022780</name>
</gene>
<feature type="region of interest" description="Disordered" evidence="1">
    <location>
        <begin position="630"/>
        <end position="657"/>
    </location>
</feature>
<dbReference type="InterPro" id="IPR014756">
    <property type="entry name" value="Ig_E-set"/>
</dbReference>
<dbReference type="Pfam" id="PF02752">
    <property type="entry name" value="Arrestin_C"/>
    <property type="match status" value="1"/>
</dbReference>
<reference evidence="3 4" key="1">
    <citation type="submission" date="2019-06" db="EMBL/GenBank/DDBJ databases">
        <title>A chromosomal-level reference genome of Carpinus fangiana (Coryloideae, Betulaceae).</title>
        <authorList>
            <person name="Yang X."/>
            <person name="Wang Z."/>
            <person name="Zhang L."/>
            <person name="Hao G."/>
            <person name="Liu J."/>
            <person name="Yang Y."/>
        </authorList>
    </citation>
    <scope>NUCLEOTIDE SEQUENCE [LARGE SCALE GENOMIC DNA]</scope>
    <source>
        <strain evidence="3">Cfa_2016G</strain>
        <tissue evidence="3">Leaf</tissue>
    </source>
</reference>
<feature type="compositionally biased region" description="Basic and acidic residues" evidence="1">
    <location>
        <begin position="585"/>
        <end position="603"/>
    </location>
</feature>
<comment type="caution">
    <text evidence="3">The sequence shown here is derived from an EMBL/GenBank/DDBJ whole genome shotgun (WGS) entry which is preliminary data.</text>
</comment>
<dbReference type="Proteomes" id="UP000327013">
    <property type="component" value="Unassembled WGS sequence"/>
</dbReference>
<proteinExistence type="predicted"/>
<evidence type="ECO:0000313" key="4">
    <source>
        <dbReference type="Proteomes" id="UP000327013"/>
    </source>
</evidence>
<organism evidence="3 4">
    <name type="scientific">Carpinus fangiana</name>
    <dbReference type="NCBI Taxonomy" id="176857"/>
    <lineage>
        <taxon>Eukaryota</taxon>
        <taxon>Viridiplantae</taxon>
        <taxon>Streptophyta</taxon>
        <taxon>Embryophyta</taxon>
        <taxon>Tracheophyta</taxon>
        <taxon>Spermatophyta</taxon>
        <taxon>Magnoliopsida</taxon>
        <taxon>eudicotyledons</taxon>
        <taxon>Gunneridae</taxon>
        <taxon>Pentapetalae</taxon>
        <taxon>rosids</taxon>
        <taxon>fabids</taxon>
        <taxon>Fagales</taxon>
        <taxon>Betulaceae</taxon>
        <taxon>Carpinus</taxon>
    </lineage>
</organism>
<keyword evidence="4" id="KW-1185">Reference proteome</keyword>
<sequence length="763" mass="84367">MEVQDGAVFRRLQPQASSSTLGAPAWLAHARPLSDIREITEPSLVGSIHRKPVPHPPIPPQLRPGDAANDSLRPAHLRVTSKPDSARTELRTPQEIFQRGGSRKRRPTPHNQDSRSRQFGSPGRPSASRDSKAGSPHSIASDRVPPRSSSTQRHAPSTSLGRVPAVLFPPASSQYTSVTNRAHGQSPVKDVASRLDPAISSHRKGQRVPSKTIIKIGSSAAEDLLEHPTHQHPRLKLDVQLAAPLFVGGGSVEGFIRITVDEADRVRHRKALTLERLSIDLLGVEEVSGPRRNIFLALGNELVDTGHPPPEDMVQSRIAVMAPRERSWILVPSMSNLPFLLTLPLDVGPPPFTSRHARIRYVLVATMTIKDAGRQLCVRSSAITAVLSVYDPEKALVSLPSPLTASDEYALQRGNGHEKITVTAGLHRQVWVSGTNIFADVHIINNSRRVVKRLELQLERIVLCYRHAAAATLEMSASQARLFDQLERTIVCKHVMKAGDQGWNGVLPHSVDIRTCDLELPRGHATVKCNKYFEVRYYLNVVASSNHMRLATVQLPIILIHMNSLDVPTNSVAQVAVAIEEKRAGRRRNEEQNETPRRRDESRSIQGRAFAAPRLQSLERQRAHQDDLHQLGRQLDASPRKHAQRRDMDAASFSFKTPPSNRYGRVIGDADADEIRRRLQPMRSFGSVITNGSAMKPQPEPLRATSALGSYALPSENTKPPSRLNSMLSTRSKLASKGSLGSLGHELASKLSRDRFKSTWNWI</sequence>
<accession>A0A5N6KTK0</accession>
<dbReference type="SUPFAM" id="SSF81296">
    <property type="entry name" value="E set domains"/>
    <property type="match status" value="1"/>
</dbReference>
<dbReference type="OrthoDB" id="298939at2759"/>
<dbReference type="AlphaFoldDB" id="A0A5N6KTK0"/>
<feature type="compositionally biased region" description="Polar residues" evidence="1">
    <location>
        <begin position="147"/>
        <end position="160"/>
    </location>
</feature>
<feature type="region of interest" description="Disordered" evidence="1">
    <location>
        <begin position="1"/>
        <end position="24"/>
    </location>
</feature>
<name>A0A5N6KTK0_9ROSI</name>
<evidence type="ECO:0000313" key="3">
    <source>
        <dbReference type="EMBL" id="KAB8343190.1"/>
    </source>
</evidence>
<dbReference type="EMBL" id="VIBQ01000012">
    <property type="protein sequence ID" value="KAB8343190.1"/>
    <property type="molecule type" value="Genomic_DNA"/>
</dbReference>
<protein>
    <recommendedName>
        <fullName evidence="2">Arrestin C-terminal-like domain-containing protein</fullName>
    </recommendedName>
</protein>
<feature type="region of interest" description="Disordered" evidence="1">
    <location>
        <begin position="585"/>
        <end position="607"/>
    </location>
</feature>
<dbReference type="Gene3D" id="2.60.40.640">
    <property type="match status" value="2"/>
</dbReference>
<dbReference type="InterPro" id="IPR014752">
    <property type="entry name" value="Arrestin-like_C"/>
</dbReference>
<feature type="domain" description="Arrestin C-terminal-like" evidence="2">
    <location>
        <begin position="416"/>
        <end position="564"/>
    </location>
</feature>
<evidence type="ECO:0000259" key="2">
    <source>
        <dbReference type="SMART" id="SM01017"/>
    </source>
</evidence>
<evidence type="ECO:0000256" key="1">
    <source>
        <dbReference type="SAM" id="MobiDB-lite"/>
    </source>
</evidence>
<dbReference type="InterPro" id="IPR011022">
    <property type="entry name" value="Arrestin_C-like"/>
</dbReference>
<feature type="region of interest" description="Disordered" evidence="1">
    <location>
        <begin position="45"/>
        <end position="165"/>
    </location>
</feature>